<proteinExistence type="predicted"/>
<gene>
    <name evidence="1" type="ORF">PCOR1329_LOCUS9722</name>
</gene>
<evidence type="ECO:0008006" key="3">
    <source>
        <dbReference type="Google" id="ProtNLM"/>
    </source>
</evidence>
<dbReference type="EMBL" id="CAUYUJ010002725">
    <property type="protein sequence ID" value="CAK0802095.1"/>
    <property type="molecule type" value="Genomic_DNA"/>
</dbReference>
<evidence type="ECO:0000313" key="2">
    <source>
        <dbReference type="Proteomes" id="UP001189429"/>
    </source>
</evidence>
<keyword evidence="2" id="KW-1185">Reference proteome</keyword>
<reference evidence="1" key="1">
    <citation type="submission" date="2023-10" db="EMBL/GenBank/DDBJ databases">
        <authorList>
            <person name="Chen Y."/>
            <person name="Shah S."/>
            <person name="Dougan E. K."/>
            <person name="Thang M."/>
            <person name="Chan C."/>
        </authorList>
    </citation>
    <scope>NUCLEOTIDE SEQUENCE [LARGE SCALE GENOMIC DNA]</scope>
</reference>
<protein>
    <recommendedName>
        <fullName evidence="3">Autophagy protein 5</fullName>
    </recommendedName>
</protein>
<sequence>MLWASPLLVELPCSAEDAAQYQAFWLLAQFEASTLVADGTECLVAAPRMPVQHWLPAPGPSSWHCVLWPACTHGVTAPPSQESAVAPDIRDCLRHRRDALGVAPPGRAAADRRCPPAQLPALLAAWHSFEASTLVGGMGTGRSLFAAPRDAGAALVARALVRAAWALRALARIALHGVGPRRARSVPAPDSRSPAPRMLRDAAQYQAFWSLAQFEASTLMADGHGKVLLPLHGMPGQHWLPAHWSELPGHCVLWPA</sequence>
<organism evidence="1 2">
    <name type="scientific">Prorocentrum cordatum</name>
    <dbReference type="NCBI Taxonomy" id="2364126"/>
    <lineage>
        <taxon>Eukaryota</taxon>
        <taxon>Sar</taxon>
        <taxon>Alveolata</taxon>
        <taxon>Dinophyceae</taxon>
        <taxon>Prorocentrales</taxon>
        <taxon>Prorocentraceae</taxon>
        <taxon>Prorocentrum</taxon>
    </lineage>
</organism>
<evidence type="ECO:0000313" key="1">
    <source>
        <dbReference type="EMBL" id="CAK0802095.1"/>
    </source>
</evidence>
<accession>A0ABN9Q8G9</accession>
<name>A0ABN9Q8G9_9DINO</name>
<comment type="caution">
    <text evidence="1">The sequence shown here is derived from an EMBL/GenBank/DDBJ whole genome shotgun (WGS) entry which is preliminary data.</text>
</comment>
<dbReference type="Proteomes" id="UP001189429">
    <property type="component" value="Unassembled WGS sequence"/>
</dbReference>